<feature type="region of interest" description="Disordered" evidence="1">
    <location>
        <begin position="27"/>
        <end position="60"/>
    </location>
</feature>
<protein>
    <submittedName>
        <fullName evidence="2">Uncharacterized protein</fullName>
    </submittedName>
</protein>
<name>A0A4C1V5A1_EUMVA</name>
<organism evidence="2 3">
    <name type="scientific">Eumeta variegata</name>
    <name type="common">Bagworm moth</name>
    <name type="synonym">Eumeta japonica</name>
    <dbReference type="NCBI Taxonomy" id="151549"/>
    <lineage>
        <taxon>Eukaryota</taxon>
        <taxon>Metazoa</taxon>
        <taxon>Ecdysozoa</taxon>
        <taxon>Arthropoda</taxon>
        <taxon>Hexapoda</taxon>
        <taxon>Insecta</taxon>
        <taxon>Pterygota</taxon>
        <taxon>Neoptera</taxon>
        <taxon>Endopterygota</taxon>
        <taxon>Lepidoptera</taxon>
        <taxon>Glossata</taxon>
        <taxon>Ditrysia</taxon>
        <taxon>Tineoidea</taxon>
        <taxon>Psychidae</taxon>
        <taxon>Oiketicinae</taxon>
        <taxon>Eumeta</taxon>
    </lineage>
</organism>
<accession>A0A4C1V5A1</accession>
<sequence>MCDKSPSTASAELNRCPKTKHLELARRRRKNYLRRRRKKRVDELLQSGWSPPPIDIRNPRGTTSALLASWEIIGYLMERRYDNVVEGGASTSAPRHDPSRGARAKSPPTHAHVSGVFD</sequence>
<reference evidence="2 3" key="1">
    <citation type="journal article" date="2019" name="Commun. Biol.">
        <title>The bagworm genome reveals a unique fibroin gene that provides high tensile strength.</title>
        <authorList>
            <person name="Kono N."/>
            <person name="Nakamura H."/>
            <person name="Ohtoshi R."/>
            <person name="Tomita M."/>
            <person name="Numata K."/>
            <person name="Arakawa K."/>
        </authorList>
    </citation>
    <scope>NUCLEOTIDE SEQUENCE [LARGE SCALE GENOMIC DNA]</scope>
</reference>
<evidence type="ECO:0000313" key="3">
    <source>
        <dbReference type="Proteomes" id="UP000299102"/>
    </source>
</evidence>
<dbReference type="AlphaFoldDB" id="A0A4C1V5A1"/>
<feature type="region of interest" description="Disordered" evidence="1">
    <location>
        <begin position="87"/>
        <end position="118"/>
    </location>
</feature>
<evidence type="ECO:0000256" key="1">
    <source>
        <dbReference type="SAM" id="MobiDB-lite"/>
    </source>
</evidence>
<evidence type="ECO:0000313" key="2">
    <source>
        <dbReference type="EMBL" id="GBP33437.1"/>
    </source>
</evidence>
<dbReference type="Proteomes" id="UP000299102">
    <property type="component" value="Unassembled WGS sequence"/>
</dbReference>
<feature type="compositionally biased region" description="Basic residues" evidence="1">
    <location>
        <begin position="27"/>
        <end position="39"/>
    </location>
</feature>
<dbReference type="EMBL" id="BGZK01000274">
    <property type="protein sequence ID" value="GBP33437.1"/>
    <property type="molecule type" value="Genomic_DNA"/>
</dbReference>
<comment type="caution">
    <text evidence="2">The sequence shown here is derived from an EMBL/GenBank/DDBJ whole genome shotgun (WGS) entry which is preliminary data.</text>
</comment>
<gene>
    <name evidence="2" type="ORF">EVAR_23839_1</name>
</gene>
<proteinExistence type="predicted"/>
<keyword evidence="3" id="KW-1185">Reference proteome</keyword>